<dbReference type="Gene3D" id="3.30.365.10">
    <property type="entry name" value="Aldehyde oxidase/xanthine dehydrogenase, molybdopterin binding domain"/>
    <property type="match status" value="4"/>
</dbReference>
<evidence type="ECO:0000256" key="2">
    <source>
        <dbReference type="ARBA" id="ARBA00023002"/>
    </source>
</evidence>
<dbReference type="EMBL" id="JBITGY010000007">
    <property type="protein sequence ID" value="MFI6501266.1"/>
    <property type="molecule type" value="Genomic_DNA"/>
</dbReference>
<dbReference type="Pfam" id="PF02738">
    <property type="entry name" value="MoCoBD_1"/>
    <property type="match status" value="1"/>
</dbReference>
<gene>
    <name evidence="4" type="ORF">ACIBG2_28080</name>
</gene>
<evidence type="ECO:0000313" key="5">
    <source>
        <dbReference type="Proteomes" id="UP001612741"/>
    </source>
</evidence>
<evidence type="ECO:0000313" key="4">
    <source>
        <dbReference type="EMBL" id="MFI6501266.1"/>
    </source>
</evidence>
<comment type="caution">
    <text evidence="4">The sequence shown here is derived from an EMBL/GenBank/DDBJ whole genome shotgun (WGS) entry which is preliminary data.</text>
</comment>
<dbReference type="Proteomes" id="UP001612741">
    <property type="component" value="Unassembled WGS sequence"/>
</dbReference>
<dbReference type="SUPFAM" id="SSF54665">
    <property type="entry name" value="CO dehydrogenase molybdoprotein N-domain-like"/>
    <property type="match status" value="1"/>
</dbReference>
<feature type="domain" description="Aldehyde oxidase/xanthine dehydrogenase a/b hammerhead" evidence="3">
    <location>
        <begin position="19"/>
        <end position="135"/>
    </location>
</feature>
<dbReference type="InterPro" id="IPR036856">
    <property type="entry name" value="Ald_Oxase/Xan_DH_a/b_sf"/>
</dbReference>
<keyword evidence="5" id="KW-1185">Reference proteome</keyword>
<dbReference type="InterPro" id="IPR016208">
    <property type="entry name" value="Ald_Oxase/xanthine_DH-like"/>
</dbReference>
<keyword evidence="2" id="KW-0560">Oxidoreductase</keyword>
<dbReference type="InterPro" id="IPR037165">
    <property type="entry name" value="AldOxase/xan_DH_Mopterin-bd_sf"/>
</dbReference>
<protein>
    <submittedName>
        <fullName evidence="4">Xanthine dehydrogenase family protein molybdopterin-binding subunit</fullName>
    </submittedName>
</protein>
<evidence type="ECO:0000259" key="3">
    <source>
        <dbReference type="SMART" id="SM01008"/>
    </source>
</evidence>
<dbReference type="InterPro" id="IPR046867">
    <property type="entry name" value="AldOxase/xan_DH_MoCoBD2"/>
</dbReference>
<dbReference type="PANTHER" id="PTHR11908">
    <property type="entry name" value="XANTHINE DEHYDROGENASE"/>
    <property type="match status" value="1"/>
</dbReference>
<dbReference type="Pfam" id="PF01315">
    <property type="entry name" value="Ald_Xan_dh_C"/>
    <property type="match status" value="1"/>
</dbReference>
<dbReference type="RefSeq" id="WP_397085668.1">
    <property type="nucleotide sequence ID" value="NZ_JBITGY010000007.1"/>
</dbReference>
<dbReference type="Pfam" id="PF20256">
    <property type="entry name" value="MoCoBD_2"/>
    <property type="match status" value="1"/>
</dbReference>
<organism evidence="4 5">
    <name type="scientific">Nonomuraea typhae</name>
    <dbReference type="NCBI Taxonomy" id="2603600"/>
    <lineage>
        <taxon>Bacteria</taxon>
        <taxon>Bacillati</taxon>
        <taxon>Actinomycetota</taxon>
        <taxon>Actinomycetes</taxon>
        <taxon>Streptosporangiales</taxon>
        <taxon>Streptosporangiaceae</taxon>
        <taxon>Nonomuraea</taxon>
    </lineage>
</organism>
<name>A0ABW7YZW9_9ACTN</name>
<dbReference type="InterPro" id="IPR000674">
    <property type="entry name" value="Ald_Oxase/Xan_DH_a/b"/>
</dbReference>
<dbReference type="PANTHER" id="PTHR11908:SF132">
    <property type="entry name" value="ALDEHYDE OXIDASE 1-RELATED"/>
    <property type="match status" value="1"/>
</dbReference>
<dbReference type="InterPro" id="IPR008274">
    <property type="entry name" value="AldOxase/xan_DH_MoCoBD1"/>
</dbReference>
<proteinExistence type="predicted"/>
<dbReference type="Gene3D" id="3.90.1170.50">
    <property type="entry name" value="Aldehyde oxidase/xanthine dehydrogenase, a/b hammerhead"/>
    <property type="match status" value="1"/>
</dbReference>
<keyword evidence="1" id="KW-0500">Molybdenum</keyword>
<dbReference type="SUPFAM" id="SSF56003">
    <property type="entry name" value="Molybdenum cofactor-binding domain"/>
    <property type="match status" value="1"/>
</dbReference>
<reference evidence="4 5" key="1">
    <citation type="submission" date="2024-10" db="EMBL/GenBank/DDBJ databases">
        <title>The Natural Products Discovery Center: Release of the First 8490 Sequenced Strains for Exploring Actinobacteria Biosynthetic Diversity.</title>
        <authorList>
            <person name="Kalkreuter E."/>
            <person name="Kautsar S.A."/>
            <person name="Yang D."/>
            <person name="Bader C.D."/>
            <person name="Teijaro C.N."/>
            <person name="Fluegel L."/>
            <person name="Davis C.M."/>
            <person name="Simpson J.R."/>
            <person name="Lauterbach L."/>
            <person name="Steele A.D."/>
            <person name="Gui C."/>
            <person name="Meng S."/>
            <person name="Li G."/>
            <person name="Viehrig K."/>
            <person name="Ye F."/>
            <person name="Su P."/>
            <person name="Kiefer A.F."/>
            <person name="Nichols A."/>
            <person name="Cepeda A.J."/>
            <person name="Yan W."/>
            <person name="Fan B."/>
            <person name="Jiang Y."/>
            <person name="Adhikari A."/>
            <person name="Zheng C.-J."/>
            <person name="Schuster L."/>
            <person name="Cowan T.M."/>
            <person name="Smanski M.J."/>
            <person name="Chevrette M.G."/>
            <person name="De Carvalho L.P.S."/>
            <person name="Shen B."/>
        </authorList>
    </citation>
    <scope>NUCLEOTIDE SEQUENCE [LARGE SCALE GENOMIC DNA]</scope>
    <source>
        <strain evidence="4 5">NPDC050545</strain>
    </source>
</reference>
<dbReference type="SMART" id="SM01008">
    <property type="entry name" value="Ald_Xan_dh_C"/>
    <property type="match status" value="1"/>
</dbReference>
<sequence length="742" mass="78907">MTALIGEPVTRVDGRAKVTGAAKYTAEISLPGLRHAVVVGSEIPAGQVTRIDAAEALAEPGVLNVLTHEDMPKIANQPVLMLSLAGTIAHGQSFFPMQDSTIHYAGQPVAIVVGQTLDAATRGAELVRINYEESPESITVIDQGRDQSYIPEKILAGLAPGQMSRGDIAKGLAEAELTVEGTFTFAANHHNPIEMSASVASWEGDQLTLWDATHGPTATQISVADLLGIPVSRIRVITHFVGGSFGSKAMIWAHPTLAAMTAKIINRPVKLALTREQMFTGCGLREDNEQTITLGATAEGRLTAIRHHKLSITSAYDDWAEPALGSSGELYACENFDAAYHLIKGNTMTPTFMRGPGEAAGMAVLECAMDELAEKAGLDPIELRLRNHTDTDPNSGRPYSSKGLKECYQRGAELFGWAGRDPRPRSQRDGDWLIGTGMASALYPVYGLMNPQRARARLYADGTAVIQIAASDIGTGAATVLTQIGAEGLGLPLDRVRVEYGDTDLPFQAASVGSAGSTAGGNAVHVAATGLRRQLIEQAVADENSPLHGADPDTITATGGLMTGPGGAKESYGELLSRNFIPETDYLGSYHHKEPEDYALLNFGAQFAEVAVDAELGIVRVRRLAGVFAPGRVLNRKTARSQLMGGMLWGMSQALLEATHMDPRYGRWANPSLGDYLVPVNADAPEVMVETVEVEDRFINPLGIKGIGEIGMVGMAAAIANAVHHATGKRVRSFPITIESLL</sequence>
<accession>A0ABW7YZW9</accession>
<evidence type="ECO:0000256" key="1">
    <source>
        <dbReference type="ARBA" id="ARBA00022505"/>
    </source>
</evidence>